<organism evidence="1 2">
    <name type="scientific">Paenibacillus ginsengarvi</name>
    <dbReference type="NCBI Taxonomy" id="400777"/>
    <lineage>
        <taxon>Bacteria</taxon>
        <taxon>Bacillati</taxon>
        <taxon>Bacillota</taxon>
        <taxon>Bacilli</taxon>
        <taxon>Bacillales</taxon>
        <taxon>Paenibacillaceae</taxon>
        <taxon>Paenibacillus</taxon>
    </lineage>
</organism>
<dbReference type="AlphaFoldDB" id="A0A3B0CGB8"/>
<protein>
    <submittedName>
        <fullName evidence="1">Spore germination protein GerPE</fullName>
    </submittedName>
</protein>
<accession>A0A3B0CGB8</accession>
<proteinExistence type="predicted"/>
<keyword evidence="2" id="KW-1185">Reference proteome</keyword>
<dbReference type="Proteomes" id="UP000282311">
    <property type="component" value="Unassembled WGS sequence"/>
</dbReference>
<gene>
    <name evidence="1" type="ORF">D7M11_14655</name>
</gene>
<evidence type="ECO:0000313" key="2">
    <source>
        <dbReference type="Proteomes" id="UP000282311"/>
    </source>
</evidence>
<dbReference type="EMBL" id="RBAH01000009">
    <property type="protein sequence ID" value="RKN84240.1"/>
    <property type="molecule type" value="Genomic_DNA"/>
</dbReference>
<comment type="caution">
    <text evidence="1">The sequence shown here is derived from an EMBL/GenBank/DDBJ whole genome shotgun (WGS) entry which is preliminary data.</text>
</comment>
<evidence type="ECO:0000313" key="1">
    <source>
        <dbReference type="EMBL" id="RKN84240.1"/>
    </source>
</evidence>
<reference evidence="1 2" key="1">
    <citation type="journal article" date="2007" name="Int. J. Syst. Evol. Microbiol.">
        <title>Paenibacillus ginsengarvi sp. nov., isolated from soil from ginseng cultivation.</title>
        <authorList>
            <person name="Yoon M.H."/>
            <person name="Ten L.N."/>
            <person name="Im W.T."/>
        </authorList>
    </citation>
    <scope>NUCLEOTIDE SEQUENCE [LARGE SCALE GENOMIC DNA]</scope>
    <source>
        <strain evidence="1 2">KCTC 13059</strain>
    </source>
</reference>
<dbReference type="InterPro" id="IPR024496">
    <property type="entry name" value="Spore_germ_GerPE"/>
</dbReference>
<dbReference type="Pfam" id="PF10970">
    <property type="entry name" value="GerPE"/>
    <property type="match status" value="1"/>
</dbReference>
<sequence>MTGLVRISAVRRIDINDIGLASICLLGDCVEIVPTAQALAVQRQYSIYNGNEGALSAFPIFRRPIPVPSCTNEVHMQVMNRNPYIAVDEVDILAFSSSAIMQVGSNERIRCVNRLKHIRQLVHRPGEARLT</sequence>
<name>A0A3B0CGB8_9BACL</name>